<feature type="transmembrane region" description="Helical" evidence="1">
    <location>
        <begin position="71"/>
        <end position="96"/>
    </location>
</feature>
<gene>
    <name evidence="2" type="ORF">WH52_10175</name>
</gene>
<evidence type="ECO:0000256" key="1">
    <source>
        <dbReference type="SAM" id="Phobius"/>
    </source>
</evidence>
<evidence type="ECO:0000313" key="3">
    <source>
        <dbReference type="Proteomes" id="UP000194221"/>
    </source>
</evidence>
<dbReference type="AlphaFoldDB" id="A0A1Y2PBF3"/>
<dbReference type="OrthoDB" id="709028at2"/>
<evidence type="ECO:0008006" key="4">
    <source>
        <dbReference type="Google" id="ProtNLM"/>
    </source>
</evidence>
<evidence type="ECO:0000313" key="2">
    <source>
        <dbReference type="EMBL" id="OSY87782.1"/>
    </source>
</evidence>
<dbReference type="InParanoid" id="A0A1Y2PBF3"/>
<dbReference type="EMBL" id="LAPZ01000007">
    <property type="protein sequence ID" value="OSY87782.1"/>
    <property type="molecule type" value="Genomic_DNA"/>
</dbReference>
<keyword evidence="1" id="KW-0812">Transmembrane</keyword>
<proteinExistence type="predicted"/>
<keyword evidence="3" id="KW-1185">Reference proteome</keyword>
<organism evidence="2 3">
    <name type="scientific">Tenacibaculum holothuriorum</name>
    <dbReference type="NCBI Taxonomy" id="1635173"/>
    <lineage>
        <taxon>Bacteria</taxon>
        <taxon>Pseudomonadati</taxon>
        <taxon>Bacteroidota</taxon>
        <taxon>Flavobacteriia</taxon>
        <taxon>Flavobacteriales</taxon>
        <taxon>Flavobacteriaceae</taxon>
        <taxon>Tenacibaculum</taxon>
    </lineage>
</organism>
<accession>A0A1Y2PBF3</accession>
<feature type="transmembrane region" description="Helical" evidence="1">
    <location>
        <begin position="124"/>
        <end position="146"/>
    </location>
</feature>
<name>A0A1Y2PBF3_9FLAO</name>
<protein>
    <recommendedName>
        <fullName evidence="4">Beta-carotene 15,15'-monooxygenase</fullName>
    </recommendedName>
</protein>
<feature type="transmembrane region" description="Helical" evidence="1">
    <location>
        <begin position="170"/>
        <end position="193"/>
    </location>
</feature>
<keyword evidence="1" id="KW-1133">Transmembrane helix</keyword>
<keyword evidence="1" id="KW-0472">Membrane</keyword>
<dbReference type="Proteomes" id="UP000194221">
    <property type="component" value="Unassembled WGS sequence"/>
</dbReference>
<dbReference type="RefSeq" id="WP_086030845.1">
    <property type="nucleotide sequence ID" value="NZ_LAPZ01000007.1"/>
</dbReference>
<reference evidence="2 3" key="1">
    <citation type="submission" date="2015-03" db="EMBL/GenBank/DDBJ databases">
        <title>Genome sequence of Tenacibaculum sp. S2-2, isolated from intestinal microbiota of sea cucumber, Apostichopus japonicas.</title>
        <authorList>
            <person name="Shao Z."/>
            <person name="Wang L."/>
            <person name="Li X."/>
        </authorList>
    </citation>
    <scope>NUCLEOTIDE SEQUENCE [LARGE SCALE GENOMIC DNA]</scope>
    <source>
        <strain evidence="2 3">S2-2</strain>
    </source>
</reference>
<sequence length="218" mass="25324">MDLLDGYKKAWDNQSEETNKVSKVDIYKMAHSKSSSIVKKIFIIGILELIFWATINIFFTGSSYGDIYEELHLNTIVTLSIYLHYLAIILFLVLFYKNYKSISISDNTKSLIAKILNTRKTVQYYVYFNLGYLILANIVVMCFVFSDLDGLIQYYNNHGINTSIANKTQLLVSLIVAMVFILSFMFLILWLFYKIVYGSLIKRLNKNYQELVKLDDNS</sequence>
<dbReference type="STRING" id="1635173.WH52_10175"/>
<feature type="transmembrane region" description="Helical" evidence="1">
    <location>
        <begin position="41"/>
        <end position="59"/>
    </location>
</feature>
<comment type="caution">
    <text evidence="2">The sequence shown here is derived from an EMBL/GenBank/DDBJ whole genome shotgun (WGS) entry which is preliminary data.</text>
</comment>